<dbReference type="InterPro" id="IPR008422">
    <property type="entry name" value="KN_HD"/>
</dbReference>
<dbReference type="CDD" id="cd00086">
    <property type="entry name" value="homeodomain"/>
    <property type="match status" value="1"/>
</dbReference>
<dbReference type="EMBL" id="GIBP01007178">
    <property type="protein sequence ID" value="NDV36147.1"/>
    <property type="molecule type" value="Transcribed_RNA"/>
</dbReference>
<sequence length="213" mass="24535">MEKACSSLSKEAKEFYGMCLAFTGTKLNVRLKGVEKCEELKEGLNIKIETTLTKIKEKYQNYQPDTSKKFEREKTNLLKKWYHEHASNPYPSEAEKRRLAYVCDMIPKQISTWFGNYRLRYKVKMDNTSKMEELNSFSPYKSPSSPVDPPPPTTVPPPPPSLLPSPPPATAPAPSGPLNNLKRKIGHFYKKNLKKRKMDDEDNEPEYPTNYNL</sequence>
<keyword evidence="2 4" id="KW-0371">Homeobox</keyword>
<feature type="domain" description="Homeobox" evidence="6">
    <location>
        <begin position="61"/>
        <end position="124"/>
    </location>
</feature>
<reference evidence="7" key="1">
    <citation type="journal article" date="2020" name="J. Eukaryot. Microbiol.">
        <title>De novo Sequencing, Assembly and Annotation of the Transcriptome for the Free-Living Testate Amoeba Arcella intermedia.</title>
        <authorList>
            <person name="Ribeiro G.M."/>
            <person name="Porfirio-Sousa A.L."/>
            <person name="Maurer-Alcala X.X."/>
            <person name="Katz L.A."/>
            <person name="Lahr D.J.G."/>
        </authorList>
    </citation>
    <scope>NUCLEOTIDE SEQUENCE</scope>
</reference>
<accession>A0A6B2LH22</accession>
<evidence type="ECO:0000256" key="2">
    <source>
        <dbReference type="ARBA" id="ARBA00023155"/>
    </source>
</evidence>
<keyword evidence="3 4" id="KW-0539">Nucleus</keyword>
<evidence type="ECO:0000259" key="6">
    <source>
        <dbReference type="PROSITE" id="PS50071"/>
    </source>
</evidence>
<dbReference type="AlphaFoldDB" id="A0A6B2LH22"/>
<evidence type="ECO:0000256" key="4">
    <source>
        <dbReference type="PROSITE-ProRule" id="PRU00108"/>
    </source>
</evidence>
<dbReference type="SMART" id="SM00389">
    <property type="entry name" value="HOX"/>
    <property type="match status" value="1"/>
</dbReference>
<keyword evidence="1 4" id="KW-0238">DNA-binding</keyword>
<feature type="compositionally biased region" description="Pro residues" evidence="5">
    <location>
        <begin position="146"/>
        <end position="175"/>
    </location>
</feature>
<dbReference type="GO" id="GO:0000981">
    <property type="term" value="F:DNA-binding transcription factor activity, RNA polymerase II-specific"/>
    <property type="evidence" value="ECO:0007669"/>
    <property type="project" value="InterPro"/>
</dbReference>
<proteinExistence type="predicted"/>
<organism evidence="7">
    <name type="scientific">Arcella intermedia</name>
    <dbReference type="NCBI Taxonomy" id="1963864"/>
    <lineage>
        <taxon>Eukaryota</taxon>
        <taxon>Amoebozoa</taxon>
        <taxon>Tubulinea</taxon>
        <taxon>Elardia</taxon>
        <taxon>Arcellinida</taxon>
        <taxon>Sphaerothecina</taxon>
        <taxon>Arcellidae</taxon>
        <taxon>Arcella</taxon>
    </lineage>
</organism>
<dbReference type="GO" id="GO:0005634">
    <property type="term" value="C:nucleus"/>
    <property type="evidence" value="ECO:0007669"/>
    <property type="project" value="UniProtKB-SubCell"/>
</dbReference>
<dbReference type="InterPro" id="IPR001356">
    <property type="entry name" value="HD"/>
</dbReference>
<dbReference type="InterPro" id="IPR017970">
    <property type="entry name" value="Homeobox_CS"/>
</dbReference>
<evidence type="ECO:0000256" key="3">
    <source>
        <dbReference type="ARBA" id="ARBA00023242"/>
    </source>
</evidence>
<dbReference type="GO" id="GO:0003677">
    <property type="term" value="F:DNA binding"/>
    <property type="evidence" value="ECO:0007669"/>
    <property type="project" value="UniProtKB-UniRule"/>
</dbReference>
<dbReference type="InterPro" id="IPR050224">
    <property type="entry name" value="TALE_homeobox"/>
</dbReference>
<feature type="DNA-binding region" description="Homeobox" evidence="4">
    <location>
        <begin position="63"/>
        <end position="125"/>
    </location>
</feature>
<evidence type="ECO:0000256" key="1">
    <source>
        <dbReference type="ARBA" id="ARBA00023125"/>
    </source>
</evidence>
<feature type="compositionally biased region" description="Basic residues" evidence="5">
    <location>
        <begin position="181"/>
        <end position="196"/>
    </location>
</feature>
<comment type="subcellular location">
    <subcellularLocation>
        <location evidence="4">Nucleus</location>
    </subcellularLocation>
</comment>
<name>A0A6B2LH22_9EUKA</name>
<evidence type="ECO:0000256" key="5">
    <source>
        <dbReference type="SAM" id="MobiDB-lite"/>
    </source>
</evidence>
<dbReference type="SUPFAM" id="SSF46689">
    <property type="entry name" value="Homeodomain-like"/>
    <property type="match status" value="1"/>
</dbReference>
<dbReference type="InterPro" id="IPR009057">
    <property type="entry name" value="Homeodomain-like_sf"/>
</dbReference>
<dbReference type="Gene3D" id="1.10.10.60">
    <property type="entry name" value="Homeodomain-like"/>
    <property type="match status" value="1"/>
</dbReference>
<protein>
    <recommendedName>
        <fullName evidence="6">Homeobox domain-containing protein</fullName>
    </recommendedName>
</protein>
<dbReference type="PROSITE" id="PS50071">
    <property type="entry name" value="HOMEOBOX_2"/>
    <property type="match status" value="1"/>
</dbReference>
<dbReference type="Pfam" id="PF05920">
    <property type="entry name" value="Homeobox_KN"/>
    <property type="match status" value="1"/>
</dbReference>
<feature type="region of interest" description="Disordered" evidence="5">
    <location>
        <begin position="134"/>
        <end position="213"/>
    </location>
</feature>
<dbReference type="PROSITE" id="PS00027">
    <property type="entry name" value="HOMEOBOX_1"/>
    <property type="match status" value="1"/>
</dbReference>
<dbReference type="PANTHER" id="PTHR11850">
    <property type="entry name" value="HOMEOBOX PROTEIN TRANSCRIPTION FACTORS"/>
    <property type="match status" value="1"/>
</dbReference>
<evidence type="ECO:0000313" key="7">
    <source>
        <dbReference type="EMBL" id="NDV36147.1"/>
    </source>
</evidence>